<evidence type="ECO:0000256" key="5">
    <source>
        <dbReference type="ARBA" id="ARBA00022692"/>
    </source>
</evidence>
<gene>
    <name evidence="10" type="ORF">NECAME_06977</name>
</gene>
<dbReference type="InterPro" id="IPR002659">
    <property type="entry name" value="Glyco_trans_31"/>
</dbReference>
<evidence type="ECO:0000256" key="8">
    <source>
        <dbReference type="ARBA" id="ARBA00023034"/>
    </source>
</evidence>
<keyword evidence="11" id="KW-1185">Reference proteome</keyword>
<sequence>MLPNFFRYITMEEYPYKFFPEYCLGDMYVAIPSTIATLRDESNNVPFFWVDDIFTTGIVAREAGITFEDLPISVDRLDYGHFYEGK</sequence>
<dbReference type="AlphaFoldDB" id="W2TR23"/>
<dbReference type="KEGG" id="nai:NECAME_06977"/>
<keyword evidence="3" id="KW-0328">Glycosyltransferase</keyword>
<evidence type="ECO:0000256" key="1">
    <source>
        <dbReference type="ARBA" id="ARBA00004323"/>
    </source>
</evidence>
<evidence type="ECO:0000313" key="10">
    <source>
        <dbReference type="EMBL" id="ETN84233.1"/>
    </source>
</evidence>
<evidence type="ECO:0000313" key="11">
    <source>
        <dbReference type="Proteomes" id="UP000053676"/>
    </source>
</evidence>
<keyword evidence="6" id="KW-0735">Signal-anchor</keyword>
<organism evidence="10 11">
    <name type="scientific">Necator americanus</name>
    <name type="common">Human hookworm</name>
    <dbReference type="NCBI Taxonomy" id="51031"/>
    <lineage>
        <taxon>Eukaryota</taxon>
        <taxon>Metazoa</taxon>
        <taxon>Ecdysozoa</taxon>
        <taxon>Nematoda</taxon>
        <taxon>Chromadorea</taxon>
        <taxon>Rhabditida</taxon>
        <taxon>Rhabditina</taxon>
        <taxon>Rhabditomorpha</taxon>
        <taxon>Strongyloidea</taxon>
        <taxon>Ancylostomatidae</taxon>
        <taxon>Bunostominae</taxon>
        <taxon>Necator</taxon>
    </lineage>
</organism>
<dbReference type="GO" id="GO:0016758">
    <property type="term" value="F:hexosyltransferase activity"/>
    <property type="evidence" value="ECO:0007669"/>
    <property type="project" value="InterPro"/>
</dbReference>
<evidence type="ECO:0000256" key="2">
    <source>
        <dbReference type="ARBA" id="ARBA00008661"/>
    </source>
</evidence>
<keyword evidence="5" id="KW-0812">Transmembrane</keyword>
<protein>
    <recommendedName>
        <fullName evidence="12">Hexosyltransferase</fullName>
    </recommendedName>
</protein>
<dbReference type="EMBL" id="KI657988">
    <property type="protein sequence ID" value="ETN84233.1"/>
    <property type="molecule type" value="Genomic_DNA"/>
</dbReference>
<keyword evidence="9" id="KW-0472">Membrane</keyword>
<evidence type="ECO:0000256" key="6">
    <source>
        <dbReference type="ARBA" id="ARBA00022968"/>
    </source>
</evidence>
<evidence type="ECO:0000256" key="7">
    <source>
        <dbReference type="ARBA" id="ARBA00022989"/>
    </source>
</evidence>
<name>W2TR23_NECAM</name>
<keyword evidence="7" id="KW-1133">Transmembrane helix</keyword>
<proteinExistence type="inferred from homology"/>
<keyword evidence="8" id="KW-0333">Golgi apparatus</keyword>
<reference evidence="11" key="1">
    <citation type="journal article" date="2014" name="Nat. Genet.">
        <title>Genome of the human hookworm Necator americanus.</title>
        <authorList>
            <person name="Tang Y.T."/>
            <person name="Gao X."/>
            <person name="Rosa B.A."/>
            <person name="Abubucker S."/>
            <person name="Hallsworth-Pepin K."/>
            <person name="Martin J."/>
            <person name="Tyagi R."/>
            <person name="Heizer E."/>
            <person name="Zhang X."/>
            <person name="Bhonagiri-Palsikar V."/>
            <person name="Minx P."/>
            <person name="Warren W.C."/>
            <person name="Wang Q."/>
            <person name="Zhan B."/>
            <person name="Hotez P.J."/>
            <person name="Sternberg P.W."/>
            <person name="Dougall A."/>
            <person name="Gaze S.T."/>
            <person name="Mulvenna J."/>
            <person name="Sotillo J."/>
            <person name="Ranganathan S."/>
            <person name="Rabelo E.M."/>
            <person name="Wilson R.K."/>
            <person name="Felgner P.L."/>
            <person name="Bethony J."/>
            <person name="Hawdon J.M."/>
            <person name="Gasser R.B."/>
            <person name="Loukas A."/>
            <person name="Mitreva M."/>
        </authorList>
    </citation>
    <scope>NUCLEOTIDE SEQUENCE [LARGE SCALE GENOMIC DNA]</scope>
</reference>
<evidence type="ECO:0000256" key="9">
    <source>
        <dbReference type="ARBA" id="ARBA00023136"/>
    </source>
</evidence>
<dbReference type="Pfam" id="PF01762">
    <property type="entry name" value="Galactosyl_T"/>
    <property type="match status" value="1"/>
</dbReference>
<comment type="subcellular location">
    <subcellularLocation>
        <location evidence="1">Golgi apparatus membrane</location>
        <topology evidence="1">Single-pass type II membrane protein</topology>
    </subcellularLocation>
</comment>
<evidence type="ECO:0000256" key="4">
    <source>
        <dbReference type="ARBA" id="ARBA00022679"/>
    </source>
</evidence>
<dbReference type="OrthoDB" id="6355886at2759"/>
<accession>W2TR23</accession>
<keyword evidence="4" id="KW-0808">Transferase</keyword>
<dbReference type="GO" id="GO:0000139">
    <property type="term" value="C:Golgi membrane"/>
    <property type="evidence" value="ECO:0007669"/>
    <property type="project" value="UniProtKB-SubCell"/>
</dbReference>
<evidence type="ECO:0008006" key="12">
    <source>
        <dbReference type="Google" id="ProtNLM"/>
    </source>
</evidence>
<dbReference type="Proteomes" id="UP000053676">
    <property type="component" value="Unassembled WGS sequence"/>
</dbReference>
<evidence type="ECO:0000256" key="3">
    <source>
        <dbReference type="ARBA" id="ARBA00022676"/>
    </source>
</evidence>
<comment type="similarity">
    <text evidence="2">Belongs to the glycosyltransferase 31 family.</text>
</comment>